<comment type="caution">
    <text evidence="2">The sequence shown here is derived from an EMBL/GenBank/DDBJ whole genome shotgun (WGS) entry which is preliminary data.</text>
</comment>
<dbReference type="PROSITE" id="PS50206">
    <property type="entry name" value="RHODANESE_3"/>
    <property type="match status" value="1"/>
</dbReference>
<dbReference type="PANTHER" id="PTHR45431:SF3">
    <property type="entry name" value="RHODANESE-LIKE DOMAIN-CONTAINING PROTEIN 15, CHLOROPLASTIC"/>
    <property type="match status" value="1"/>
</dbReference>
<dbReference type="GO" id="GO:0016740">
    <property type="term" value="F:transferase activity"/>
    <property type="evidence" value="ECO:0007669"/>
    <property type="project" value="UniProtKB-KW"/>
</dbReference>
<dbReference type="Pfam" id="PF00581">
    <property type="entry name" value="Rhodanese"/>
    <property type="match status" value="1"/>
</dbReference>
<evidence type="ECO:0000313" key="2">
    <source>
        <dbReference type="EMBL" id="TDR73528.1"/>
    </source>
</evidence>
<accession>A0A4R7B1K4</accession>
<dbReference type="InterPro" id="IPR036873">
    <property type="entry name" value="Rhodanese-like_dom_sf"/>
</dbReference>
<organism evidence="2 3">
    <name type="scientific">Paludibacterium purpuratum</name>
    <dbReference type="NCBI Taxonomy" id="1144873"/>
    <lineage>
        <taxon>Bacteria</taxon>
        <taxon>Pseudomonadati</taxon>
        <taxon>Pseudomonadota</taxon>
        <taxon>Betaproteobacteria</taxon>
        <taxon>Neisseriales</taxon>
        <taxon>Chromobacteriaceae</taxon>
        <taxon>Paludibacterium</taxon>
    </lineage>
</organism>
<proteinExistence type="predicted"/>
<keyword evidence="3" id="KW-1185">Reference proteome</keyword>
<evidence type="ECO:0000259" key="1">
    <source>
        <dbReference type="PROSITE" id="PS50206"/>
    </source>
</evidence>
<name>A0A4R7B1K4_9NEIS</name>
<dbReference type="SUPFAM" id="SSF52821">
    <property type="entry name" value="Rhodanese/Cell cycle control phosphatase"/>
    <property type="match status" value="1"/>
</dbReference>
<sequence length="150" mass="16455">MDQVQTILQQAAERGAALGVPYQGSLLPQEAHDLMQLLPSAVLVDVRCAAEWQFVGMVPNALCIEWRSFPGMQPNAQFLPALQKQVSQDDTLMLMCRSGVRSDEAARAALAAGYRAVYNVLEGFEGDKDGMSQRGHINGWKMHGLPWVQG</sequence>
<dbReference type="CDD" id="cd01522">
    <property type="entry name" value="RHOD_1"/>
    <property type="match status" value="1"/>
</dbReference>
<reference evidence="2 3" key="1">
    <citation type="submission" date="2019-03" db="EMBL/GenBank/DDBJ databases">
        <title>Genomic Encyclopedia of Type Strains, Phase III (KMG-III): the genomes of soil and plant-associated and newly described type strains.</title>
        <authorList>
            <person name="Whitman W."/>
        </authorList>
    </citation>
    <scope>NUCLEOTIDE SEQUENCE [LARGE SCALE GENOMIC DNA]</scope>
    <source>
        <strain evidence="2 3">CECT 8976</strain>
    </source>
</reference>
<keyword evidence="2" id="KW-0808">Transferase</keyword>
<dbReference type="EMBL" id="SNZP01000013">
    <property type="protein sequence ID" value="TDR73528.1"/>
    <property type="molecule type" value="Genomic_DNA"/>
</dbReference>
<dbReference type="AlphaFoldDB" id="A0A4R7B1K4"/>
<protein>
    <submittedName>
        <fullName evidence="2">Thiosulfate sulfurtransferase</fullName>
    </submittedName>
</protein>
<dbReference type="OrthoDB" id="9815890at2"/>
<feature type="domain" description="Rhodanese" evidence="1">
    <location>
        <begin position="37"/>
        <end position="132"/>
    </location>
</feature>
<dbReference type="RefSeq" id="WP_133682730.1">
    <property type="nucleotide sequence ID" value="NZ_SNZP01000013.1"/>
</dbReference>
<dbReference type="InterPro" id="IPR001763">
    <property type="entry name" value="Rhodanese-like_dom"/>
</dbReference>
<dbReference type="Gene3D" id="3.40.250.10">
    <property type="entry name" value="Rhodanese-like domain"/>
    <property type="match status" value="1"/>
</dbReference>
<gene>
    <name evidence="2" type="ORF">DFP86_11335</name>
</gene>
<dbReference type="SMART" id="SM00450">
    <property type="entry name" value="RHOD"/>
    <property type="match status" value="1"/>
</dbReference>
<evidence type="ECO:0000313" key="3">
    <source>
        <dbReference type="Proteomes" id="UP000295611"/>
    </source>
</evidence>
<dbReference type="Proteomes" id="UP000295611">
    <property type="component" value="Unassembled WGS sequence"/>
</dbReference>
<dbReference type="PANTHER" id="PTHR45431">
    <property type="entry name" value="RHODANESE-LIKE DOMAIN-CONTAINING PROTEIN 15, CHLOROPLASTIC"/>
    <property type="match status" value="1"/>
</dbReference>
<dbReference type="InterPro" id="IPR052367">
    <property type="entry name" value="Thiosulfate_ST/Rhodanese-like"/>
</dbReference>